<dbReference type="CDD" id="cd05467">
    <property type="entry name" value="CBM20"/>
    <property type="match status" value="1"/>
</dbReference>
<keyword evidence="4" id="KW-1185">Reference proteome</keyword>
<organism evidence="3 4">
    <name type="scientific">Morus notabilis</name>
    <dbReference type="NCBI Taxonomy" id="981085"/>
    <lineage>
        <taxon>Eukaryota</taxon>
        <taxon>Viridiplantae</taxon>
        <taxon>Streptophyta</taxon>
        <taxon>Embryophyta</taxon>
        <taxon>Tracheophyta</taxon>
        <taxon>Spermatophyta</taxon>
        <taxon>Magnoliopsida</taxon>
        <taxon>eudicotyledons</taxon>
        <taxon>Gunneridae</taxon>
        <taxon>Pentapetalae</taxon>
        <taxon>rosids</taxon>
        <taxon>fabids</taxon>
        <taxon>Rosales</taxon>
        <taxon>Moraceae</taxon>
        <taxon>Moreae</taxon>
        <taxon>Morus</taxon>
    </lineage>
</organism>
<dbReference type="SUPFAM" id="SSF49452">
    <property type="entry name" value="Starch-binding domain-like"/>
    <property type="match status" value="1"/>
</dbReference>
<evidence type="ECO:0000313" key="3">
    <source>
        <dbReference type="EMBL" id="EXC23671.1"/>
    </source>
</evidence>
<dbReference type="EMBL" id="KE346002">
    <property type="protein sequence ID" value="EXC23671.1"/>
    <property type="molecule type" value="Genomic_DNA"/>
</dbReference>
<evidence type="ECO:0000259" key="2">
    <source>
        <dbReference type="PROSITE" id="PS51166"/>
    </source>
</evidence>
<name>W9S2V9_9ROSA</name>
<dbReference type="Gene3D" id="2.60.40.10">
    <property type="entry name" value="Immunoglobulins"/>
    <property type="match status" value="1"/>
</dbReference>
<proteinExistence type="predicted"/>
<dbReference type="Proteomes" id="UP000030645">
    <property type="component" value="Unassembled WGS sequence"/>
</dbReference>
<dbReference type="PANTHER" id="PTHR15048">
    <property type="entry name" value="STARCH-BINDING DOMAIN-CONTAINING PROTEIN 1"/>
    <property type="match status" value="1"/>
</dbReference>
<feature type="compositionally biased region" description="Basic and acidic residues" evidence="1">
    <location>
        <begin position="294"/>
        <end position="319"/>
    </location>
</feature>
<dbReference type="GO" id="GO:0016020">
    <property type="term" value="C:membrane"/>
    <property type="evidence" value="ECO:0007669"/>
    <property type="project" value="TreeGrafter"/>
</dbReference>
<dbReference type="FunFam" id="2.60.40.10:FF:000552">
    <property type="entry name" value="Related to glucoamylase"/>
    <property type="match status" value="1"/>
</dbReference>
<dbReference type="PROSITE" id="PS51166">
    <property type="entry name" value="CBM20"/>
    <property type="match status" value="1"/>
</dbReference>
<dbReference type="PANTHER" id="PTHR15048:SF0">
    <property type="entry name" value="STARCH-BINDING DOMAIN-CONTAINING PROTEIN 1"/>
    <property type="match status" value="1"/>
</dbReference>
<evidence type="ECO:0000313" key="4">
    <source>
        <dbReference type="Proteomes" id="UP000030645"/>
    </source>
</evidence>
<accession>W9S2V9</accession>
<feature type="domain" description="CBM20" evidence="2">
    <location>
        <begin position="28"/>
        <end position="130"/>
    </location>
</feature>
<dbReference type="STRING" id="981085.W9S2V9"/>
<protein>
    <recommendedName>
        <fullName evidence="2">CBM20 domain-containing protein</fullName>
    </recommendedName>
</protein>
<gene>
    <name evidence="3" type="ORF">L484_015581</name>
</gene>
<dbReference type="GO" id="GO:2001070">
    <property type="term" value="F:starch binding"/>
    <property type="evidence" value="ECO:0007669"/>
    <property type="project" value="InterPro"/>
</dbReference>
<feature type="region of interest" description="Disordered" evidence="1">
    <location>
        <begin position="294"/>
        <end position="365"/>
    </location>
</feature>
<dbReference type="Pfam" id="PF00686">
    <property type="entry name" value="CBM_20"/>
    <property type="match status" value="1"/>
</dbReference>
<dbReference type="InterPro" id="IPR013784">
    <property type="entry name" value="Carb-bd-like_fold"/>
</dbReference>
<sequence>MEIISLGQNPKPRPGHYDGDKACTYGCVNQSKTVHVKFHLLKECVFGEQFLIVGDDPMFGLWDPESAVPLNWSEGHVWTVELDIPVGKSIQFKFILKDSTGEIVWQPGPNRVFQTWETKNTITVSEDWENAELQTVSEEEQAADKKENQGKLVIEDHSELAIVNKDSNQADIPLVEPIEKPKTLVADDISYTKNDPIPNLSSQVLSEKRVDSTNENFTVILNNSVTIVDEILENNGRDATIMNLVSTNLVDHEGEPVLVPGLTPAPSMPNEEEKHDQVENRISFDESVKAFEDKDHNLPEIPLDEKQEPESHLSEKEMTNDVFNNDEEEKVDNELQQKPHSSNNEERSDSEPEGDNIMSNDHQWGRKTLQRFLTNFGLF</sequence>
<dbReference type="SMART" id="SM01065">
    <property type="entry name" value="CBM_2"/>
    <property type="match status" value="1"/>
</dbReference>
<dbReference type="InterPro" id="IPR013783">
    <property type="entry name" value="Ig-like_fold"/>
</dbReference>
<dbReference type="InterPro" id="IPR002044">
    <property type="entry name" value="CBM20"/>
</dbReference>
<dbReference type="eggNOG" id="ENOG502QU99">
    <property type="taxonomic scope" value="Eukaryota"/>
</dbReference>
<evidence type="ECO:0000256" key="1">
    <source>
        <dbReference type="SAM" id="MobiDB-lite"/>
    </source>
</evidence>
<dbReference type="AlphaFoldDB" id="W9S2V9"/>
<reference evidence="4" key="1">
    <citation type="submission" date="2013-01" db="EMBL/GenBank/DDBJ databases">
        <title>Draft Genome Sequence of a Mulberry Tree, Morus notabilis C.K. Schneid.</title>
        <authorList>
            <person name="He N."/>
            <person name="Zhao S."/>
        </authorList>
    </citation>
    <scope>NUCLEOTIDE SEQUENCE</scope>
</reference>
<feature type="region of interest" description="Disordered" evidence="1">
    <location>
        <begin position="255"/>
        <end position="278"/>
    </location>
</feature>
<feature type="compositionally biased region" description="Basic and acidic residues" evidence="1">
    <location>
        <begin position="332"/>
        <end position="350"/>
    </location>
</feature>